<name>Q5VQ35_ORYSJ</name>
<gene>
    <name evidence="2" type="primary">P0662B01.36</name>
</gene>
<proteinExistence type="predicted"/>
<organism evidence="2 3">
    <name type="scientific">Oryza sativa subsp. japonica</name>
    <name type="common">Rice</name>
    <dbReference type="NCBI Taxonomy" id="39947"/>
    <lineage>
        <taxon>Eukaryota</taxon>
        <taxon>Viridiplantae</taxon>
        <taxon>Streptophyta</taxon>
        <taxon>Embryophyta</taxon>
        <taxon>Tracheophyta</taxon>
        <taxon>Spermatophyta</taxon>
        <taxon>Magnoliopsida</taxon>
        <taxon>Liliopsida</taxon>
        <taxon>Poales</taxon>
        <taxon>Poaceae</taxon>
        <taxon>BOP clade</taxon>
        <taxon>Oryzoideae</taxon>
        <taxon>Oryzeae</taxon>
        <taxon>Oryzinae</taxon>
        <taxon>Oryza</taxon>
        <taxon>Oryza sativa</taxon>
    </lineage>
</organism>
<feature type="compositionally biased region" description="Basic and acidic residues" evidence="1">
    <location>
        <begin position="27"/>
        <end position="38"/>
    </location>
</feature>
<sequence>MGIIQDPLGGEGTRNNRSHKPIQAYIRQDKLPDIDIRDKPRKTPYGTYGNQREESSAISDLVGHRFEEEDYSVVDYVMIFQSVMSTTVR</sequence>
<evidence type="ECO:0000313" key="2">
    <source>
        <dbReference type="EMBL" id="BAD68440.1"/>
    </source>
</evidence>
<evidence type="ECO:0000313" key="3">
    <source>
        <dbReference type="Proteomes" id="UP000000763"/>
    </source>
</evidence>
<evidence type="ECO:0000256" key="1">
    <source>
        <dbReference type="SAM" id="MobiDB-lite"/>
    </source>
</evidence>
<accession>Q5VQ35</accession>
<reference evidence="3" key="2">
    <citation type="journal article" date="2008" name="Nucleic Acids Res.">
        <title>The rice annotation project database (RAP-DB): 2008 update.</title>
        <authorList>
            <consortium name="The rice annotation project (RAP)"/>
        </authorList>
    </citation>
    <scope>GENOME REANNOTATION</scope>
    <source>
        <strain evidence="3">cv. Nipponbare</strain>
    </source>
</reference>
<protein>
    <recommendedName>
        <fullName evidence="4">Ulp1 protease-like</fullName>
    </recommendedName>
</protein>
<reference evidence="3" key="1">
    <citation type="journal article" date="2005" name="Nature">
        <title>The map-based sequence of the rice genome.</title>
        <authorList>
            <consortium name="International rice genome sequencing project (IRGSP)"/>
            <person name="Matsumoto T."/>
            <person name="Wu J."/>
            <person name="Kanamori H."/>
            <person name="Katayose Y."/>
            <person name="Fujisawa M."/>
            <person name="Namiki N."/>
            <person name="Mizuno H."/>
            <person name="Yamamoto K."/>
            <person name="Antonio B.A."/>
            <person name="Baba T."/>
            <person name="Sakata K."/>
            <person name="Nagamura Y."/>
            <person name="Aoki H."/>
            <person name="Arikawa K."/>
            <person name="Arita K."/>
            <person name="Bito T."/>
            <person name="Chiden Y."/>
            <person name="Fujitsuka N."/>
            <person name="Fukunaka R."/>
            <person name="Hamada M."/>
            <person name="Harada C."/>
            <person name="Hayashi A."/>
            <person name="Hijishita S."/>
            <person name="Honda M."/>
            <person name="Hosokawa S."/>
            <person name="Ichikawa Y."/>
            <person name="Idonuma A."/>
            <person name="Iijima M."/>
            <person name="Ikeda M."/>
            <person name="Ikeno M."/>
            <person name="Ito K."/>
            <person name="Ito S."/>
            <person name="Ito T."/>
            <person name="Ito Y."/>
            <person name="Ito Y."/>
            <person name="Iwabuchi A."/>
            <person name="Kamiya K."/>
            <person name="Karasawa W."/>
            <person name="Kurita K."/>
            <person name="Katagiri S."/>
            <person name="Kikuta A."/>
            <person name="Kobayashi H."/>
            <person name="Kobayashi N."/>
            <person name="Machita K."/>
            <person name="Maehara T."/>
            <person name="Masukawa M."/>
            <person name="Mizubayashi T."/>
            <person name="Mukai Y."/>
            <person name="Nagasaki H."/>
            <person name="Nagata Y."/>
            <person name="Naito S."/>
            <person name="Nakashima M."/>
            <person name="Nakama Y."/>
            <person name="Nakamichi Y."/>
            <person name="Nakamura M."/>
            <person name="Meguro A."/>
            <person name="Negishi M."/>
            <person name="Ohta I."/>
            <person name="Ohta T."/>
            <person name="Okamoto M."/>
            <person name="Ono N."/>
            <person name="Saji S."/>
            <person name="Sakaguchi M."/>
            <person name="Sakai K."/>
            <person name="Shibata M."/>
            <person name="Shimokawa T."/>
            <person name="Song J."/>
            <person name="Takazaki Y."/>
            <person name="Terasawa K."/>
            <person name="Tsugane M."/>
            <person name="Tsuji K."/>
            <person name="Ueda S."/>
            <person name="Waki K."/>
            <person name="Yamagata H."/>
            <person name="Yamamoto M."/>
            <person name="Yamamoto S."/>
            <person name="Yamane H."/>
            <person name="Yoshiki S."/>
            <person name="Yoshihara R."/>
            <person name="Yukawa K."/>
            <person name="Zhong H."/>
            <person name="Yano M."/>
            <person name="Yuan Q."/>
            <person name="Ouyang S."/>
            <person name="Liu J."/>
            <person name="Jones K.M."/>
            <person name="Gansberger K."/>
            <person name="Moffat K."/>
            <person name="Hill J."/>
            <person name="Bera J."/>
            <person name="Fadrosh D."/>
            <person name="Jin S."/>
            <person name="Johri S."/>
            <person name="Kim M."/>
            <person name="Overton L."/>
            <person name="Reardon M."/>
            <person name="Tsitrin T."/>
            <person name="Vuong H."/>
            <person name="Weaver B."/>
            <person name="Ciecko A."/>
            <person name="Tallon L."/>
            <person name="Jackson J."/>
            <person name="Pai G."/>
            <person name="Aken S.V."/>
            <person name="Utterback T."/>
            <person name="Reidmuller S."/>
            <person name="Feldblyum T."/>
            <person name="Hsiao J."/>
            <person name="Zismann V."/>
            <person name="Iobst S."/>
            <person name="de Vazeille A.R."/>
            <person name="Buell C.R."/>
            <person name="Ying K."/>
            <person name="Li Y."/>
            <person name="Lu T."/>
            <person name="Huang Y."/>
            <person name="Zhao Q."/>
            <person name="Feng Q."/>
            <person name="Zhang L."/>
            <person name="Zhu J."/>
            <person name="Weng Q."/>
            <person name="Mu J."/>
            <person name="Lu Y."/>
            <person name="Fan D."/>
            <person name="Liu Y."/>
            <person name="Guan J."/>
            <person name="Zhang Y."/>
            <person name="Yu S."/>
            <person name="Liu X."/>
            <person name="Zhang Y."/>
            <person name="Hong G."/>
            <person name="Han B."/>
            <person name="Choisne N."/>
            <person name="Demange N."/>
            <person name="Orjeda G."/>
            <person name="Samain S."/>
            <person name="Cattolico L."/>
            <person name="Pelletier E."/>
            <person name="Couloux A."/>
            <person name="Segurens B."/>
            <person name="Wincker P."/>
            <person name="D'Hont A."/>
            <person name="Scarpelli C."/>
            <person name="Weissenbach J."/>
            <person name="Salanoubat M."/>
            <person name="Quetier F."/>
            <person name="Yu Y."/>
            <person name="Kim H.R."/>
            <person name="Rambo T."/>
            <person name="Currie J."/>
            <person name="Collura K."/>
            <person name="Luo M."/>
            <person name="Yang T."/>
            <person name="Ammiraju J.S.S."/>
            <person name="Engler F."/>
            <person name="Soderlund C."/>
            <person name="Wing R.A."/>
            <person name="Palmer L.E."/>
            <person name="de la Bastide M."/>
            <person name="Spiegel L."/>
            <person name="Nascimento L."/>
            <person name="Zutavern T."/>
            <person name="O'Shaughnessy A."/>
            <person name="Dike S."/>
            <person name="Dedhia N."/>
            <person name="Preston R."/>
            <person name="Balija V."/>
            <person name="McCombie W.R."/>
            <person name="Chow T."/>
            <person name="Chen H."/>
            <person name="Chung M."/>
            <person name="Chen C."/>
            <person name="Shaw J."/>
            <person name="Wu H."/>
            <person name="Hsiao K."/>
            <person name="Chao Y."/>
            <person name="Chu M."/>
            <person name="Cheng C."/>
            <person name="Hour A."/>
            <person name="Lee P."/>
            <person name="Lin S."/>
            <person name="Lin Y."/>
            <person name="Liou J."/>
            <person name="Liu S."/>
            <person name="Hsing Y."/>
            <person name="Raghuvanshi S."/>
            <person name="Mohanty A."/>
            <person name="Bharti A.K."/>
            <person name="Gaur A."/>
            <person name="Gupta V."/>
            <person name="Kumar D."/>
            <person name="Ravi V."/>
            <person name="Vij S."/>
            <person name="Kapur A."/>
            <person name="Khurana P."/>
            <person name="Khurana P."/>
            <person name="Khurana J.P."/>
            <person name="Tyagi A.K."/>
            <person name="Gaikwad K."/>
            <person name="Singh A."/>
            <person name="Dalal V."/>
            <person name="Srivastava S."/>
            <person name="Dixit A."/>
            <person name="Pal A.K."/>
            <person name="Ghazi I.A."/>
            <person name="Yadav M."/>
            <person name="Pandit A."/>
            <person name="Bhargava A."/>
            <person name="Sureshbabu K."/>
            <person name="Batra K."/>
            <person name="Sharma T.R."/>
            <person name="Mohapatra T."/>
            <person name="Singh N.K."/>
            <person name="Messing J."/>
            <person name="Nelson A.B."/>
            <person name="Fuks G."/>
            <person name="Kavchok S."/>
            <person name="Keizer G."/>
            <person name="Linton E."/>
            <person name="Llaca V."/>
            <person name="Song R."/>
            <person name="Tanyolac B."/>
            <person name="Young S."/>
            <person name="Ho-Il K."/>
            <person name="Hahn J.H."/>
            <person name="Sangsakoo G."/>
            <person name="Vanavichit A."/>
            <person name="de Mattos Luiz.A.T."/>
            <person name="Zimmer P.D."/>
            <person name="Malone G."/>
            <person name="Dellagostin O."/>
            <person name="de Oliveira A.C."/>
            <person name="Bevan M."/>
            <person name="Bancroft I."/>
            <person name="Minx P."/>
            <person name="Cordum H."/>
            <person name="Wilson R."/>
            <person name="Cheng Z."/>
            <person name="Jin W."/>
            <person name="Jiang J."/>
            <person name="Leong S.A."/>
            <person name="Iwama H."/>
            <person name="Gojobori T."/>
            <person name="Itoh T."/>
            <person name="Niimura Y."/>
            <person name="Fujii Y."/>
            <person name="Habara T."/>
            <person name="Sakai H."/>
            <person name="Sato Y."/>
            <person name="Wilson G."/>
            <person name="Kumar K."/>
            <person name="McCouch S."/>
            <person name="Juretic N."/>
            <person name="Hoen D."/>
            <person name="Wright S."/>
            <person name="Bruskiewich R."/>
            <person name="Bureau T."/>
            <person name="Miyao A."/>
            <person name="Hirochika H."/>
            <person name="Nishikawa T."/>
            <person name="Kadowaki K."/>
            <person name="Sugiura M."/>
            <person name="Burr B."/>
            <person name="Sasaki T."/>
        </authorList>
    </citation>
    <scope>NUCLEOTIDE SEQUENCE [LARGE SCALE GENOMIC DNA]</scope>
    <source>
        <strain evidence="3">cv. Nipponbare</strain>
    </source>
</reference>
<evidence type="ECO:0008006" key="4">
    <source>
        <dbReference type="Google" id="ProtNLM"/>
    </source>
</evidence>
<dbReference type="AlphaFoldDB" id="Q5VQ35"/>
<feature type="region of interest" description="Disordered" evidence="1">
    <location>
        <begin position="1"/>
        <end position="56"/>
    </location>
</feature>
<dbReference type="EMBL" id="AP003491">
    <property type="protein sequence ID" value="BAD68440.1"/>
    <property type="molecule type" value="Genomic_DNA"/>
</dbReference>
<dbReference type="Proteomes" id="UP000000763">
    <property type="component" value="Chromosome 6"/>
</dbReference>